<accession>A0A6C0GIS3</accession>
<dbReference type="GO" id="GO:0005737">
    <property type="term" value="C:cytoplasm"/>
    <property type="evidence" value="ECO:0007669"/>
    <property type="project" value="TreeGrafter"/>
</dbReference>
<keyword evidence="3" id="KW-1185">Reference proteome</keyword>
<dbReference type="EMBL" id="CP048222">
    <property type="protein sequence ID" value="QHT67946.1"/>
    <property type="molecule type" value="Genomic_DNA"/>
</dbReference>
<protein>
    <submittedName>
        <fullName evidence="2">2OG-Fe(II) oxygenase</fullName>
    </submittedName>
</protein>
<dbReference type="PANTHER" id="PTHR12117">
    <property type="entry name" value="HISTONE ACETYLTRANSFERASE COMPLEX"/>
    <property type="match status" value="1"/>
</dbReference>
<dbReference type="AlphaFoldDB" id="A0A6C0GIS3"/>
<evidence type="ECO:0000313" key="3">
    <source>
        <dbReference type="Proteomes" id="UP000480178"/>
    </source>
</evidence>
<gene>
    <name evidence="2" type="ORF">GXP67_15515</name>
</gene>
<name>A0A6C0GIS3_9BACT</name>
<reference evidence="2 3" key="1">
    <citation type="submission" date="2020-01" db="EMBL/GenBank/DDBJ databases">
        <authorList>
            <person name="Kim M.K."/>
        </authorList>
    </citation>
    <scope>NUCLEOTIDE SEQUENCE [LARGE SCALE GENOMIC DNA]</scope>
    <source>
        <strain evidence="2 3">172606-1</strain>
    </source>
</reference>
<dbReference type="GO" id="GO:0031543">
    <property type="term" value="F:peptidyl-proline dioxygenase activity"/>
    <property type="evidence" value="ECO:0007669"/>
    <property type="project" value="TreeGrafter"/>
</dbReference>
<organism evidence="2 3">
    <name type="scientific">Rhodocytophaga rosea</name>
    <dbReference type="NCBI Taxonomy" id="2704465"/>
    <lineage>
        <taxon>Bacteria</taxon>
        <taxon>Pseudomonadati</taxon>
        <taxon>Bacteroidota</taxon>
        <taxon>Cytophagia</taxon>
        <taxon>Cytophagales</taxon>
        <taxon>Rhodocytophagaceae</taxon>
        <taxon>Rhodocytophaga</taxon>
    </lineage>
</organism>
<dbReference type="KEGG" id="rhoz:GXP67_15515"/>
<feature type="domain" description="Prolyl 4-hydroxylase alpha subunit Fe(2+) 2OG dioxygenase" evidence="1">
    <location>
        <begin position="115"/>
        <end position="212"/>
    </location>
</feature>
<dbReference type="InterPro" id="IPR051842">
    <property type="entry name" value="uS12_prolyl_hydroxylase"/>
</dbReference>
<dbReference type="Gene3D" id="2.60.120.620">
    <property type="entry name" value="q2cbj1_9rhob like domain"/>
    <property type="match status" value="1"/>
</dbReference>
<proteinExistence type="predicted"/>
<evidence type="ECO:0000313" key="2">
    <source>
        <dbReference type="EMBL" id="QHT67946.1"/>
    </source>
</evidence>
<sequence>MNSINPLYTEPAKIAQLASDFQNGVPYKHIVADNFLKEDIANQMYDNFPSIEKLAKHYKGLNENKSEGSNFSDFHPVFAQVRKDFMSPEFSKWMETVTGIKDVFITDDNLGTGLHQGTDGSFLDIHVDFNIHHIKNVHRRLNMLIYLNKNWKPEYGGAMEMWNADMSKLVKAVPCDFNRCLVFETSEISYHGYSKITLPPGVTRRSFYTYFYTKLPANASLKYHDTVFKAKPEDTAFKKVGTTVKESLKNTIKAQLKKMGIKF</sequence>
<dbReference type="InterPro" id="IPR044862">
    <property type="entry name" value="Pro_4_hyd_alph_FE2OG_OXY"/>
</dbReference>
<dbReference type="GO" id="GO:0006449">
    <property type="term" value="P:regulation of translational termination"/>
    <property type="evidence" value="ECO:0007669"/>
    <property type="project" value="TreeGrafter"/>
</dbReference>
<dbReference type="RefSeq" id="WP_162443967.1">
    <property type="nucleotide sequence ID" value="NZ_CP048222.1"/>
</dbReference>
<dbReference type="PANTHER" id="PTHR12117:SF0">
    <property type="entry name" value="PROLYL 3-HYDROXYLASE OGFOD1"/>
    <property type="match status" value="1"/>
</dbReference>
<dbReference type="Pfam" id="PF13640">
    <property type="entry name" value="2OG-FeII_Oxy_3"/>
    <property type="match status" value="1"/>
</dbReference>
<evidence type="ECO:0000259" key="1">
    <source>
        <dbReference type="Pfam" id="PF13640"/>
    </source>
</evidence>
<dbReference type="Proteomes" id="UP000480178">
    <property type="component" value="Chromosome"/>
</dbReference>